<dbReference type="AlphaFoldDB" id="A0A251N108"/>
<sequence length="80" mass="9096">MANQKTECPEEVVKLKPPQDHQPAQTHIDNNTEEPLLVFKPKSGTVIPARRRLVKAMLIHRFIRVCSVRPPTSSSESRPK</sequence>
<dbReference type="Gramene" id="ONH92983">
    <property type="protein sequence ID" value="ONH92983"/>
    <property type="gene ID" value="PRUPE_8G205700"/>
</dbReference>
<gene>
    <name evidence="2" type="ORF">PRUPE_8G205700</name>
</gene>
<keyword evidence="3" id="KW-1185">Reference proteome</keyword>
<accession>A0A251N108</accession>
<organism evidence="2 3">
    <name type="scientific">Prunus persica</name>
    <name type="common">Peach</name>
    <name type="synonym">Amygdalus persica</name>
    <dbReference type="NCBI Taxonomy" id="3760"/>
    <lineage>
        <taxon>Eukaryota</taxon>
        <taxon>Viridiplantae</taxon>
        <taxon>Streptophyta</taxon>
        <taxon>Embryophyta</taxon>
        <taxon>Tracheophyta</taxon>
        <taxon>Spermatophyta</taxon>
        <taxon>Magnoliopsida</taxon>
        <taxon>eudicotyledons</taxon>
        <taxon>Gunneridae</taxon>
        <taxon>Pentapetalae</taxon>
        <taxon>rosids</taxon>
        <taxon>fabids</taxon>
        <taxon>Rosales</taxon>
        <taxon>Rosaceae</taxon>
        <taxon>Amygdaloideae</taxon>
        <taxon>Amygdaleae</taxon>
        <taxon>Prunus</taxon>
    </lineage>
</organism>
<protein>
    <submittedName>
        <fullName evidence="2">Uncharacterized protein</fullName>
    </submittedName>
</protein>
<dbReference type="EMBL" id="CM007658">
    <property type="protein sequence ID" value="ONH92983.1"/>
    <property type="molecule type" value="Genomic_DNA"/>
</dbReference>
<evidence type="ECO:0000313" key="3">
    <source>
        <dbReference type="Proteomes" id="UP000006882"/>
    </source>
</evidence>
<name>A0A251N108_PRUPE</name>
<feature type="region of interest" description="Disordered" evidence="1">
    <location>
        <begin position="1"/>
        <end position="33"/>
    </location>
</feature>
<evidence type="ECO:0000256" key="1">
    <source>
        <dbReference type="SAM" id="MobiDB-lite"/>
    </source>
</evidence>
<feature type="compositionally biased region" description="Basic and acidic residues" evidence="1">
    <location>
        <begin position="7"/>
        <end position="19"/>
    </location>
</feature>
<dbReference type="Proteomes" id="UP000006882">
    <property type="component" value="Chromosome G8"/>
</dbReference>
<proteinExistence type="predicted"/>
<reference evidence="2 3" key="1">
    <citation type="journal article" date="2013" name="Nat. Genet.">
        <title>The high-quality draft genome of peach (Prunus persica) identifies unique patterns of genetic diversity, domestication and genome evolution.</title>
        <authorList>
            <consortium name="International Peach Genome Initiative"/>
            <person name="Verde I."/>
            <person name="Abbott A.G."/>
            <person name="Scalabrin S."/>
            <person name="Jung S."/>
            <person name="Shu S."/>
            <person name="Marroni F."/>
            <person name="Zhebentyayeva T."/>
            <person name="Dettori M.T."/>
            <person name="Grimwood J."/>
            <person name="Cattonaro F."/>
            <person name="Zuccolo A."/>
            <person name="Rossini L."/>
            <person name="Jenkins J."/>
            <person name="Vendramin E."/>
            <person name="Meisel L.A."/>
            <person name="Decroocq V."/>
            <person name="Sosinski B."/>
            <person name="Prochnik S."/>
            <person name="Mitros T."/>
            <person name="Policriti A."/>
            <person name="Cipriani G."/>
            <person name="Dondini L."/>
            <person name="Ficklin S."/>
            <person name="Goodstein D.M."/>
            <person name="Xuan P."/>
            <person name="Del Fabbro C."/>
            <person name="Aramini V."/>
            <person name="Copetti D."/>
            <person name="Gonzalez S."/>
            <person name="Horner D.S."/>
            <person name="Falchi R."/>
            <person name="Lucas S."/>
            <person name="Mica E."/>
            <person name="Maldonado J."/>
            <person name="Lazzari B."/>
            <person name="Bielenberg D."/>
            <person name="Pirona R."/>
            <person name="Miculan M."/>
            <person name="Barakat A."/>
            <person name="Testolin R."/>
            <person name="Stella A."/>
            <person name="Tartarini S."/>
            <person name="Tonutti P."/>
            <person name="Arus P."/>
            <person name="Orellana A."/>
            <person name="Wells C."/>
            <person name="Main D."/>
            <person name="Vizzotto G."/>
            <person name="Silva H."/>
            <person name="Salamini F."/>
            <person name="Schmutz J."/>
            <person name="Morgante M."/>
            <person name="Rokhsar D.S."/>
        </authorList>
    </citation>
    <scope>NUCLEOTIDE SEQUENCE [LARGE SCALE GENOMIC DNA]</scope>
    <source>
        <strain evidence="3">cv. Nemared</strain>
    </source>
</reference>
<evidence type="ECO:0000313" key="2">
    <source>
        <dbReference type="EMBL" id="ONH92983.1"/>
    </source>
</evidence>